<dbReference type="InterPro" id="IPR011009">
    <property type="entry name" value="Kinase-like_dom_sf"/>
</dbReference>
<proteinExistence type="predicted"/>
<accession>A0ABU4GXH7</accession>
<keyword evidence="3" id="KW-1185">Reference proteome</keyword>
<dbReference type="SUPFAM" id="SSF56112">
    <property type="entry name" value="Protein kinase-like (PK-like)"/>
    <property type="match status" value="1"/>
</dbReference>
<comment type="caution">
    <text evidence="2">The sequence shown here is derived from an EMBL/GenBank/DDBJ whole genome shotgun (WGS) entry which is preliminary data.</text>
</comment>
<dbReference type="Pfam" id="PF01636">
    <property type="entry name" value="APH"/>
    <property type="match status" value="1"/>
</dbReference>
<reference evidence="2 3" key="1">
    <citation type="submission" date="2023-11" db="EMBL/GenBank/DDBJ databases">
        <title>Draft genome sequence of Microbacterium arthrosphaerae JCM 30492.</title>
        <authorList>
            <person name="Zhang G."/>
            <person name="Ding Y."/>
        </authorList>
    </citation>
    <scope>NUCLEOTIDE SEQUENCE [LARGE SCALE GENOMIC DNA]</scope>
    <source>
        <strain evidence="2 3">JCM 30492</strain>
    </source>
</reference>
<feature type="non-terminal residue" evidence="2">
    <location>
        <position position="1"/>
    </location>
</feature>
<dbReference type="EMBL" id="JAWQEV010000001">
    <property type="protein sequence ID" value="MDW4571782.1"/>
    <property type="molecule type" value="Genomic_DNA"/>
</dbReference>
<feature type="domain" description="Aminoglycoside phosphotransferase" evidence="1">
    <location>
        <begin position="59"/>
        <end position="263"/>
    </location>
</feature>
<dbReference type="InterPro" id="IPR002575">
    <property type="entry name" value="Aminoglycoside_PTrfase"/>
</dbReference>
<sequence length="332" mass="34368">LRAAGLLGATESLPEEPRDLSRAHGVWAARLPDGRRVVVKSAALTGPAGPDDAAGSLGSELFVHRMAHWCPSLRDALPAPTVVDERAGLLIVADVGAGHPASLALLADSLGDDPAFFRMLGARIGAVHRATARLPLPRATAPLVLQVLRERAADPHRGAGASLLAAPTREVVASLCARRDMLAAAARLRAPAGTSLVHHDLKWDNIAVAPGPAPVIVDWELAGAGDPAWDLGCLVAEHLLRDASAGAEVSAAGRALLRGYGEAARVSARAAGLFAERVSLAAVLRVAQFALEVAERGTDGDLERARALAARAVGLREHAADLTREVGSCLMP</sequence>
<evidence type="ECO:0000259" key="1">
    <source>
        <dbReference type="Pfam" id="PF01636"/>
    </source>
</evidence>
<protein>
    <submittedName>
        <fullName evidence="2">Phosphotransferase</fullName>
    </submittedName>
</protein>
<dbReference type="Proteomes" id="UP001283109">
    <property type="component" value="Unassembled WGS sequence"/>
</dbReference>
<dbReference type="Gene3D" id="3.90.1200.10">
    <property type="match status" value="1"/>
</dbReference>
<dbReference type="RefSeq" id="WP_318352306.1">
    <property type="nucleotide sequence ID" value="NZ_JAWQEV010000001.1"/>
</dbReference>
<evidence type="ECO:0000313" key="3">
    <source>
        <dbReference type="Proteomes" id="UP001283109"/>
    </source>
</evidence>
<evidence type="ECO:0000313" key="2">
    <source>
        <dbReference type="EMBL" id="MDW4571782.1"/>
    </source>
</evidence>
<name>A0ABU4GXH7_9MICO</name>
<organism evidence="2 3">
    <name type="scientific">Microbacterium arthrosphaerae</name>
    <dbReference type="NCBI Taxonomy" id="792652"/>
    <lineage>
        <taxon>Bacteria</taxon>
        <taxon>Bacillati</taxon>
        <taxon>Actinomycetota</taxon>
        <taxon>Actinomycetes</taxon>
        <taxon>Micrococcales</taxon>
        <taxon>Microbacteriaceae</taxon>
        <taxon>Microbacterium</taxon>
    </lineage>
</organism>
<gene>
    <name evidence="2" type="ORF">R8Z58_03220</name>
</gene>